<dbReference type="AlphaFoldDB" id="A0A814ITG2"/>
<evidence type="ECO:0000313" key="2">
    <source>
        <dbReference type="Proteomes" id="UP000663879"/>
    </source>
</evidence>
<accession>A0A814ITG2</accession>
<protein>
    <submittedName>
        <fullName evidence="1">Uncharacterized protein</fullName>
    </submittedName>
</protein>
<comment type="caution">
    <text evidence="1">The sequence shown here is derived from an EMBL/GenBank/DDBJ whole genome shotgun (WGS) entry which is preliminary data.</text>
</comment>
<keyword evidence="2" id="KW-1185">Reference proteome</keyword>
<dbReference type="Proteomes" id="UP000663879">
    <property type="component" value="Unassembled WGS sequence"/>
</dbReference>
<evidence type="ECO:0000313" key="1">
    <source>
        <dbReference type="EMBL" id="CAF1030273.1"/>
    </source>
</evidence>
<organism evidence="1 2">
    <name type="scientific">Brachionus calyciflorus</name>
    <dbReference type="NCBI Taxonomy" id="104777"/>
    <lineage>
        <taxon>Eukaryota</taxon>
        <taxon>Metazoa</taxon>
        <taxon>Spiralia</taxon>
        <taxon>Gnathifera</taxon>
        <taxon>Rotifera</taxon>
        <taxon>Eurotatoria</taxon>
        <taxon>Monogononta</taxon>
        <taxon>Pseudotrocha</taxon>
        <taxon>Ploima</taxon>
        <taxon>Brachionidae</taxon>
        <taxon>Brachionus</taxon>
    </lineage>
</organism>
<dbReference type="EMBL" id="CAJNOC010004684">
    <property type="protein sequence ID" value="CAF1030273.1"/>
    <property type="molecule type" value="Genomic_DNA"/>
</dbReference>
<sequence length="95" mass="11356">MIFIFYVGFNIWWPCGFSDDYNFLLFLKHLCDMYFKYFYDLHSSEIETYIEAFTSLKQVLLNENREIIFEKAMSDFESGFNTCCKNSFPPSQDGC</sequence>
<proteinExistence type="predicted"/>
<name>A0A814ITG2_9BILA</name>
<reference evidence="1" key="1">
    <citation type="submission" date="2021-02" db="EMBL/GenBank/DDBJ databases">
        <authorList>
            <person name="Nowell W R."/>
        </authorList>
    </citation>
    <scope>NUCLEOTIDE SEQUENCE</scope>
    <source>
        <strain evidence="1">Ploen Becks lab</strain>
    </source>
</reference>
<gene>
    <name evidence="1" type="ORF">OXX778_LOCUS17828</name>
</gene>